<protein>
    <recommendedName>
        <fullName evidence="4">DUF1800 domain-containing protein</fullName>
    </recommendedName>
</protein>
<proteinExistence type="predicted"/>
<dbReference type="InterPro" id="IPR014917">
    <property type="entry name" value="DUF1800"/>
</dbReference>
<keyword evidence="1" id="KW-0732">Signal</keyword>
<dbReference type="Pfam" id="PF08811">
    <property type="entry name" value="DUF1800"/>
    <property type="match status" value="1"/>
</dbReference>
<dbReference type="EMBL" id="BLTE01000001">
    <property type="protein sequence ID" value="GFK92373.1"/>
    <property type="molecule type" value="Genomic_DNA"/>
</dbReference>
<reference evidence="2 3" key="2">
    <citation type="submission" date="2020-05" db="EMBL/GenBank/DDBJ databases">
        <title>Draft genome sequence of Desulfovibrio sp. strainFSS-1.</title>
        <authorList>
            <person name="Shimoshige H."/>
            <person name="Kobayashi H."/>
            <person name="Maekawa T."/>
        </authorList>
    </citation>
    <scope>NUCLEOTIDE SEQUENCE [LARGE SCALE GENOMIC DNA]</scope>
    <source>
        <strain evidence="2 3">SIID29052-01</strain>
    </source>
</reference>
<comment type="caution">
    <text evidence="2">The sequence shown here is derived from an EMBL/GenBank/DDBJ whole genome shotgun (WGS) entry which is preliminary data.</text>
</comment>
<sequence length="497" mass="54096">MFPRRAVLCFVLALALCPAAPAGAEPLSQEAMAVHVLDRLSFGPYPGEIERVRAMGWQVYVEEQLAPEKMALPRALTDRLAALPTQSMDTVALFRAYGPKPPGGPRKTPTLDEINQAKEKAAVIQNEAAEARLWRAILSPRQLEELLVGFWCNHFNVPASKGLAHLWVGSFEREAVRPHVLGRFEDMLLAATRHPAMLIHLENWLSASPESPAGKALQRPLAELHARELLSSHTMGADAKPKAQDVQSLALILAGWTVGSPRTPQDGGGFTFDERRHDMRDKPFLGQTVKGQGVAEGVEALKLLAARPETARSLAGKLARFFVADAPPRELEERLAKAWLDSGGDLRVVLGALFASPEFADARFAGTKFKNPERWLVSVARAASRPVVETRSLAEHLEWLDMPLYDAPGTSGFRDAQEAWLTAEGLLKRLNLAVQAGQGGLPCWSPGTWRALEPLDAQTLAAVMGRTPSPDTAQALRDAAPDLKAGVFLGSPEAQRH</sequence>
<evidence type="ECO:0000313" key="3">
    <source>
        <dbReference type="Proteomes" id="UP000494245"/>
    </source>
</evidence>
<reference evidence="2 3" key="1">
    <citation type="submission" date="2020-04" db="EMBL/GenBank/DDBJ databases">
        <authorList>
            <consortium name="Desulfovibrio sp. FSS-1 genome sequencing consortium"/>
            <person name="Shimoshige H."/>
            <person name="Kobayashi H."/>
            <person name="Maekawa T."/>
        </authorList>
    </citation>
    <scope>NUCLEOTIDE SEQUENCE [LARGE SCALE GENOMIC DNA]</scope>
    <source>
        <strain evidence="2 3">SIID29052-01</strain>
    </source>
</reference>
<name>A0A6V8LI22_9BACT</name>
<feature type="signal peptide" evidence="1">
    <location>
        <begin position="1"/>
        <end position="24"/>
    </location>
</feature>
<evidence type="ECO:0000313" key="2">
    <source>
        <dbReference type="EMBL" id="GFK92373.1"/>
    </source>
</evidence>
<evidence type="ECO:0008006" key="4">
    <source>
        <dbReference type="Google" id="ProtNLM"/>
    </source>
</evidence>
<evidence type="ECO:0000256" key="1">
    <source>
        <dbReference type="SAM" id="SignalP"/>
    </source>
</evidence>
<organism evidence="2 3">
    <name type="scientific">Fundidesulfovibrio magnetotacticus</name>
    <dbReference type="NCBI Taxonomy" id="2730080"/>
    <lineage>
        <taxon>Bacteria</taxon>
        <taxon>Pseudomonadati</taxon>
        <taxon>Thermodesulfobacteriota</taxon>
        <taxon>Desulfovibrionia</taxon>
        <taxon>Desulfovibrionales</taxon>
        <taxon>Desulfovibrionaceae</taxon>
        <taxon>Fundidesulfovibrio</taxon>
    </lineage>
</organism>
<dbReference type="Proteomes" id="UP000494245">
    <property type="component" value="Unassembled WGS sequence"/>
</dbReference>
<gene>
    <name evidence="2" type="ORF">NNJEOMEG_00198</name>
</gene>
<feature type="chain" id="PRO_5028993323" description="DUF1800 domain-containing protein" evidence="1">
    <location>
        <begin position="25"/>
        <end position="497"/>
    </location>
</feature>
<accession>A0A6V8LI22</accession>
<dbReference type="AlphaFoldDB" id="A0A6V8LI22"/>
<keyword evidence="3" id="KW-1185">Reference proteome</keyword>